<evidence type="ECO:0000313" key="1">
    <source>
        <dbReference type="EMBL" id="CAE6431847.1"/>
    </source>
</evidence>
<gene>
    <name evidence="1" type="ORF">RDB_LOCUS66522</name>
</gene>
<dbReference type="EMBL" id="CAJMWW010000084">
    <property type="protein sequence ID" value="CAE6431847.1"/>
    <property type="molecule type" value="Genomic_DNA"/>
</dbReference>
<organism evidence="1 2">
    <name type="scientific">Rhizoctonia solani</name>
    <dbReference type="NCBI Taxonomy" id="456999"/>
    <lineage>
        <taxon>Eukaryota</taxon>
        <taxon>Fungi</taxon>
        <taxon>Dikarya</taxon>
        <taxon>Basidiomycota</taxon>
        <taxon>Agaricomycotina</taxon>
        <taxon>Agaricomycetes</taxon>
        <taxon>Cantharellales</taxon>
        <taxon>Ceratobasidiaceae</taxon>
        <taxon>Rhizoctonia</taxon>
    </lineage>
</organism>
<sequence length="388" mass="43582">MSDQPRRAIPPHEPRVNTLITKSRREHALHTRSQRHESPPTTLFSTLALGHQLRVYPRTRVAGPPPPRSWAYPSSTSVRSEISSGATPDAQWRAHAMRWIFLHLDHPGLIPHSVFHVDEGKSGPGALKIPTLREMCVQVLVSSLQPSDTETRPTIHEGVLDPDLPEHLRKFIVRYSAIHFPLPWSALAQLWGFEYGEQGADGEVIIVGRDAGGSTLPSTVIKNILVPLHEPDIQSGDDEDYPSWDAEEYTSAPPLKAFISIAHPITKYLTLFPPTITHLALIAMPLDRDVTPRIVMSRLSNALRLLEALDLSCNPWLGVCTMAVDYGDIIDWLAIVADAIESVDWSTRWLRLRFVALINCRNLRDFESLPDVINGKRSWERAVHIDWA</sequence>
<dbReference type="Proteomes" id="UP000663841">
    <property type="component" value="Unassembled WGS sequence"/>
</dbReference>
<reference evidence="1" key="1">
    <citation type="submission" date="2021-01" db="EMBL/GenBank/DDBJ databases">
        <authorList>
            <person name="Kaushik A."/>
        </authorList>
    </citation>
    <scope>NUCLEOTIDE SEQUENCE</scope>
    <source>
        <strain evidence="1">AG3-T5</strain>
    </source>
</reference>
<evidence type="ECO:0000313" key="2">
    <source>
        <dbReference type="Proteomes" id="UP000663841"/>
    </source>
</evidence>
<accession>A0A8H2XP64</accession>
<name>A0A8H2XP64_9AGAM</name>
<comment type="caution">
    <text evidence="1">The sequence shown here is derived from an EMBL/GenBank/DDBJ whole genome shotgun (WGS) entry which is preliminary data.</text>
</comment>
<dbReference type="AlphaFoldDB" id="A0A8H2XP64"/>
<proteinExistence type="predicted"/>
<protein>
    <submittedName>
        <fullName evidence="1">Uncharacterized protein</fullName>
    </submittedName>
</protein>